<keyword evidence="3" id="KW-0274">FAD</keyword>
<sequence length="459" mass="48602">MIRPSHQRSTTTYDVTVVGGGASGLAAALAARRAGSRVAVLEHDVACGLSILATGNGRCNLAHVPLEAARYSNPDIAREVMGSSAETEIEAFLRSVGIVTVEVAGRLYPRSKRAESVRDALLGACEREGVELRAMHTLTRVEAREEMGWRLQARRPEAALDVHDDRDLKRWLRCERRALSAAALQEVQLSARQIVVAVGGQSAEIARRFGLPHEEETPMLCPIACDLPGAAGTRAALDGLRVDATLTLMRAGAPVWRETGEVLFRRYGISGIAAFNLSRRIRPGDVIEIDLFADVDEADLARAMARREAAVGPLARGGISWFDGMLARPLAALIMPGAGTTPLSCARACKHIALAVTGTADERCAQVRRGGIPLSAVEVPDLTVSPELADGIAVCGEALDMDADCGGYNLAWAWLSGLRAGTAAGRAALRRERGAAAVSPLEAQEPPRARHAAAGGLDA</sequence>
<proteinExistence type="predicted"/>
<dbReference type="Gene3D" id="3.50.50.60">
    <property type="entry name" value="FAD/NAD(P)-binding domain"/>
    <property type="match status" value="1"/>
</dbReference>
<feature type="domain" description="RsdA/BaiN/AoA(So)-like Rossmann fold-like" evidence="5">
    <location>
        <begin position="14"/>
        <end position="153"/>
    </location>
</feature>
<dbReference type="Gene3D" id="2.40.30.10">
    <property type="entry name" value="Translation factors"/>
    <property type="match status" value="1"/>
</dbReference>
<gene>
    <name evidence="7" type="ordered locus">Corgl_1270</name>
</gene>
<dbReference type="EMBL" id="CP002628">
    <property type="protein sequence ID" value="AEB07371.1"/>
    <property type="molecule type" value="Genomic_DNA"/>
</dbReference>
<keyword evidence="8" id="KW-1185">Reference proteome</keyword>
<dbReference type="eggNOG" id="COG2081">
    <property type="taxonomic scope" value="Bacteria"/>
</dbReference>
<dbReference type="SUPFAM" id="SSF51905">
    <property type="entry name" value="FAD/NAD(P)-binding domain"/>
    <property type="match status" value="1"/>
</dbReference>
<dbReference type="Pfam" id="PF22780">
    <property type="entry name" value="HI0933_like_1st"/>
    <property type="match status" value="1"/>
</dbReference>
<dbReference type="PANTHER" id="PTHR42887:SF2">
    <property type="entry name" value="OS12G0638800 PROTEIN"/>
    <property type="match status" value="1"/>
</dbReference>
<feature type="region of interest" description="Disordered" evidence="4">
    <location>
        <begin position="437"/>
        <end position="459"/>
    </location>
</feature>
<evidence type="ECO:0000313" key="8">
    <source>
        <dbReference type="Proteomes" id="UP000006851"/>
    </source>
</evidence>
<evidence type="ECO:0000313" key="7">
    <source>
        <dbReference type="EMBL" id="AEB07371.1"/>
    </source>
</evidence>
<dbReference type="OrthoDB" id="9773233at2"/>
<feature type="domain" description="RsdA/BaiN/AoA(So)-like insert" evidence="6">
    <location>
        <begin position="218"/>
        <end position="306"/>
    </location>
</feature>
<evidence type="ECO:0000256" key="4">
    <source>
        <dbReference type="SAM" id="MobiDB-lite"/>
    </source>
</evidence>
<dbReference type="Gene3D" id="1.10.8.260">
    <property type="entry name" value="HI0933 insert domain-like"/>
    <property type="match status" value="1"/>
</dbReference>
<name>F2N8I8_CORGP</name>
<evidence type="ECO:0000256" key="1">
    <source>
        <dbReference type="ARBA" id="ARBA00001974"/>
    </source>
</evidence>
<evidence type="ECO:0000256" key="3">
    <source>
        <dbReference type="ARBA" id="ARBA00022827"/>
    </source>
</evidence>
<dbReference type="STRING" id="700015.Corgl_1270"/>
<dbReference type="InterPro" id="IPR036188">
    <property type="entry name" value="FAD/NAD-bd_sf"/>
</dbReference>
<evidence type="ECO:0000259" key="5">
    <source>
        <dbReference type="Pfam" id="PF03486"/>
    </source>
</evidence>
<evidence type="ECO:0000259" key="6">
    <source>
        <dbReference type="Pfam" id="PF22780"/>
    </source>
</evidence>
<dbReference type="Proteomes" id="UP000006851">
    <property type="component" value="Chromosome"/>
</dbReference>
<protein>
    <submittedName>
        <fullName evidence="7">HI0933 family protein</fullName>
    </submittedName>
</protein>
<evidence type="ECO:0000256" key="2">
    <source>
        <dbReference type="ARBA" id="ARBA00022630"/>
    </source>
</evidence>
<keyword evidence="2" id="KW-0285">Flavoprotein</keyword>
<organism evidence="7 8">
    <name type="scientific">Coriobacterium glomerans (strain ATCC 49209 / DSM 20642 / JCM 10262 / PW2)</name>
    <dbReference type="NCBI Taxonomy" id="700015"/>
    <lineage>
        <taxon>Bacteria</taxon>
        <taxon>Bacillati</taxon>
        <taxon>Actinomycetota</taxon>
        <taxon>Coriobacteriia</taxon>
        <taxon>Coriobacteriales</taxon>
        <taxon>Coriobacteriaceae</taxon>
        <taxon>Coriobacterium</taxon>
    </lineage>
</organism>
<dbReference type="HOGENOM" id="CLU_025174_3_1_11"/>
<accession>F2N8I8</accession>
<dbReference type="InterPro" id="IPR055178">
    <property type="entry name" value="RsdA/BaiN/AoA(So)-like_dom"/>
</dbReference>
<dbReference type="SUPFAM" id="SSF160996">
    <property type="entry name" value="HI0933 insert domain-like"/>
    <property type="match status" value="1"/>
</dbReference>
<dbReference type="Pfam" id="PF03486">
    <property type="entry name" value="HI0933_like"/>
    <property type="match status" value="1"/>
</dbReference>
<reference evidence="8" key="1">
    <citation type="journal article" date="2013" name="Stand. Genomic Sci.">
        <title>Complete genome sequence of Coriobacterium glomerans type strain (PW2(T)) from the midgut of Pyrrhocoris apterus L. (red soldier bug).</title>
        <authorList>
            <person name="Stackebrandt E."/>
            <person name="Zeytun A."/>
            <person name="Lapidus A."/>
            <person name="Nolan M."/>
            <person name="Lucas S."/>
            <person name="Hammon N."/>
            <person name="Deshpande S."/>
            <person name="Cheng J.F."/>
            <person name="Tapia R."/>
            <person name="Goodwin L.A."/>
            <person name="Pitluck S."/>
            <person name="Liolios K."/>
            <person name="Pagani I."/>
            <person name="Ivanova N."/>
            <person name="Mavromatis K."/>
            <person name="Mikhailova N."/>
            <person name="Huntemann M."/>
            <person name="Pati A."/>
            <person name="Chen A."/>
            <person name="Palaniappan K."/>
            <person name="Chang Y.J."/>
            <person name="Land M."/>
            <person name="Hauser L."/>
            <person name="Rohde M."/>
            <person name="Pukall R."/>
            <person name="Goker M."/>
            <person name="Detter J.C."/>
            <person name="Woyke T."/>
            <person name="Bristow J."/>
            <person name="Eisen J.A."/>
            <person name="Markowitz V."/>
            <person name="Hugenholtz P."/>
            <person name="Kyrpides N.C."/>
            <person name="Klenk H.P."/>
        </authorList>
    </citation>
    <scope>NUCLEOTIDE SEQUENCE</scope>
    <source>
        <strain evidence="8">ATCC 49209 / DSM 20642 / JCM 10262 / PW2</strain>
    </source>
</reference>
<comment type="cofactor">
    <cofactor evidence="1">
        <name>FAD</name>
        <dbReference type="ChEBI" id="CHEBI:57692"/>
    </cofactor>
</comment>
<dbReference type="InterPro" id="IPR023166">
    <property type="entry name" value="BaiN-like_dom_sf"/>
</dbReference>
<dbReference type="InterPro" id="IPR004792">
    <property type="entry name" value="BaiN-like"/>
</dbReference>
<dbReference type="AlphaFoldDB" id="F2N8I8"/>
<dbReference type="InterPro" id="IPR057661">
    <property type="entry name" value="RsdA/BaiN/AoA(So)_Rossmann"/>
</dbReference>
<dbReference type="PANTHER" id="PTHR42887">
    <property type="entry name" value="OS12G0638800 PROTEIN"/>
    <property type="match status" value="1"/>
</dbReference>
<dbReference type="KEGG" id="cgo:Corgl_1270"/>
<dbReference type="RefSeq" id="WP_013709114.1">
    <property type="nucleotide sequence ID" value="NC_015389.1"/>
</dbReference>